<organism evidence="2 3">
    <name type="scientific">Nocardia albiluteola</name>
    <dbReference type="NCBI Taxonomy" id="2842303"/>
    <lineage>
        <taxon>Bacteria</taxon>
        <taxon>Bacillati</taxon>
        <taxon>Actinomycetota</taxon>
        <taxon>Actinomycetes</taxon>
        <taxon>Mycobacteriales</taxon>
        <taxon>Nocardiaceae</taxon>
        <taxon>Nocardia</taxon>
    </lineage>
</organism>
<dbReference type="PRINTS" id="PR00420">
    <property type="entry name" value="RNGMNOXGNASE"/>
</dbReference>
<protein>
    <submittedName>
        <fullName evidence="2">FAD-dependent oxidoreductase</fullName>
    </submittedName>
</protein>
<dbReference type="Proteomes" id="UP000733379">
    <property type="component" value="Unassembled WGS sequence"/>
</dbReference>
<name>A0ABS6AQS2_9NOCA</name>
<dbReference type="Gene3D" id="3.50.50.60">
    <property type="entry name" value="FAD/NAD(P)-binding domain"/>
    <property type="match status" value="1"/>
</dbReference>
<dbReference type="Gene3D" id="3.30.9.10">
    <property type="entry name" value="D-Amino Acid Oxidase, subunit A, domain 2"/>
    <property type="match status" value="1"/>
</dbReference>
<dbReference type="PANTHER" id="PTHR46865">
    <property type="entry name" value="OXIDOREDUCTASE-RELATED"/>
    <property type="match status" value="1"/>
</dbReference>
<dbReference type="Pfam" id="PF01494">
    <property type="entry name" value="FAD_binding_3"/>
    <property type="match status" value="1"/>
</dbReference>
<dbReference type="PANTHER" id="PTHR46865:SF2">
    <property type="entry name" value="MONOOXYGENASE"/>
    <property type="match status" value="1"/>
</dbReference>
<dbReference type="InterPro" id="IPR002938">
    <property type="entry name" value="FAD-bd"/>
</dbReference>
<dbReference type="EMBL" id="JAHKNI010000001">
    <property type="protein sequence ID" value="MBU3060367.1"/>
    <property type="molecule type" value="Genomic_DNA"/>
</dbReference>
<feature type="domain" description="FAD-binding" evidence="1">
    <location>
        <begin position="4"/>
        <end position="336"/>
    </location>
</feature>
<dbReference type="InterPro" id="IPR051704">
    <property type="entry name" value="FAD_aromatic-hydroxylase"/>
</dbReference>
<gene>
    <name evidence="2" type="ORF">KO481_02375</name>
</gene>
<dbReference type="SUPFAM" id="SSF51905">
    <property type="entry name" value="FAD/NAD(P)-binding domain"/>
    <property type="match status" value="1"/>
</dbReference>
<proteinExistence type="predicted"/>
<evidence type="ECO:0000313" key="3">
    <source>
        <dbReference type="Proteomes" id="UP000733379"/>
    </source>
</evidence>
<reference evidence="2 3" key="1">
    <citation type="submission" date="2021-06" db="EMBL/GenBank/DDBJ databases">
        <title>Actinomycetes sequencing.</title>
        <authorList>
            <person name="Shan Q."/>
        </authorList>
    </citation>
    <scope>NUCLEOTIDE SEQUENCE [LARGE SCALE GENOMIC DNA]</scope>
    <source>
        <strain evidence="2 3">NEAU-G5</strain>
    </source>
</reference>
<keyword evidence="3" id="KW-1185">Reference proteome</keyword>
<dbReference type="RefSeq" id="WP_215915245.1">
    <property type="nucleotide sequence ID" value="NZ_JAHKNI010000001.1"/>
</dbReference>
<sequence>MGGSVLISGAGVAGSTLAYWLARHGFTVTVVERAAGQRSSGNPVDVKGHAVAVAEDMGVMPQLRAAATAVRRLVFLDTAGRERAGVSLSAFQGSAGDREVEISRADLAAILLAAARDNAEIRWGDAITGLEQAGDAVEVTFERGTPAHFDLVIGADGSHSAVRRLAFGPDSAFVRHMGMYVATLPVDHTLAGEDAVAMVSSPGRAFSVHPAHGIPLAAFFFRQRTVPDFDYRDLEQHKRLLAAAYAGKLGVYEEFLDRAAAAEDLYFDSVSRVSLPHWSIGRIGVVGDAASSLSLFGDGSTLAIIGAHTLAAELASTPGDISGALARYERRHRAVVRPKLRGFALARMLLVPNNRANITARNLAVRAMDTVL</sequence>
<accession>A0ABS6AQS2</accession>
<evidence type="ECO:0000259" key="1">
    <source>
        <dbReference type="Pfam" id="PF01494"/>
    </source>
</evidence>
<comment type="caution">
    <text evidence="2">The sequence shown here is derived from an EMBL/GenBank/DDBJ whole genome shotgun (WGS) entry which is preliminary data.</text>
</comment>
<evidence type="ECO:0000313" key="2">
    <source>
        <dbReference type="EMBL" id="MBU3060367.1"/>
    </source>
</evidence>
<dbReference type="InterPro" id="IPR036188">
    <property type="entry name" value="FAD/NAD-bd_sf"/>
</dbReference>